<protein>
    <submittedName>
        <fullName evidence="1">SFRICE_019897</fullName>
    </submittedName>
</protein>
<evidence type="ECO:0000313" key="1">
    <source>
        <dbReference type="EMBL" id="SOQ46924.1"/>
    </source>
</evidence>
<name>A0A2H1W342_SPOFR</name>
<dbReference type="EMBL" id="ODYU01005751">
    <property type="protein sequence ID" value="SOQ46924.1"/>
    <property type="molecule type" value="Genomic_DNA"/>
</dbReference>
<reference evidence="1" key="1">
    <citation type="submission" date="2016-07" db="EMBL/GenBank/DDBJ databases">
        <authorList>
            <person name="Bretaudeau A."/>
        </authorList>
    </citation>
    <scope>NUCLEOTIDE SEQUENCE</scope>
    <source>
        <strain evidence="1">Rice</strain>
        <tissue evidence="1">Whole body</tissue>
    </source>
</reference>
<dbReference type="AlphaFoldDB" id="A0A2H1W342"/>
<gene>
    <name evidence="1" type="ORF">SFRICE_019897</name>
</gene>
<accession>A0A2H1W342</accession>
<sequence length="222" mass="24754">MVGVVAGQLAAVQCVAGPIPARSNSLCDPQIVFSRLGVICMHASIDPHRTDRIIGNAYMRCVLMTSLWNVNDACDAYNAGLWTLTFSPPHRTTNHHLHPMAPQHASKIKINYARYAHVTSSLRFRSWQSGCGHAEAAVLLFVLEMAAVPYDLLPSLLRIISSSVIVALATVPKHRKLIDINKHGKYVIENLNEQQWGRKPAKHDHLAKSKDRPFHRELYSVP</sequence>
<proteinExistence type="predicted"/>
<organism evidence="1">
    <name type="scientific">Spodoptera frugiperda</name>
    <name type="common">Fall armyworm</name>
    <dbReference type="NCBI Taxonomy" id="7108"/>
    <lineage>
        <taxon>Eukaryota</taxon>
        <taxon>Metazoa</taxon>
        <taxon>Ecdysozoa</taxon>
        <taxon>Arthropoda</taxon>
        <taxon>Hexapoda</taxon>
        <taxon>Insecta</taxon>
        <taxon>Pterygota</taxon>
        <taxon>Neoptera</taxon>
        <taxon>Endopterygota</taxon>
        <taxon>Lepidoptera</taxon>
        <taxon>Glossata</taxon>
        <taxon>Ditrysia</taxon>
        <taxon>Noctuoidea</taxon>
        <taxon>Noctuidae</taxon>
        <taxon>Amphipyrinae</taxon>
        <taxon>Spodoptera</taxon>
    </lineage>
</organism>